<comment type="function">
    <text evidence="23">Pore-forming subunit of a voltage-gated sodium channel complex assuming opened or closed conformations in response to the voltage difference across membranes and through which sodium ions selectively pass along their electrochemical gradient. Contributes to neuronal excitability by regulating action potential threshold and propagation.</text>
</comment>
<keyword evidence="13 26" id="KW-0406">Ion transport</keyword>
<evidence type="ECO:0000256" key="10">
    <source>
        <dbReference type="ARBA" id="ARBA00022882"/>
    </source>
</evidence>
<feature type="transmembrane region" description="Helical" evidence="26">
    <location>
        <begin position="1022"/>
        <end position="1041"/>
    </location>
</feature>
<feature type="transmembrane region" description="Helical" evidence="26">
    <location>
        <begin position="1336"/>
        <end position="1358"/>
    </location>
</feature>
<dbReference type="InterPro" id="IPR010526">
    <property type="entry name" value="Na_trans_assoc_dom"/>
</dbReference>
<evidence type="ECO:0000256" key="2">
    <source>
        <dbReference type="ARBA" id="ARBA00004651"/>
    </source>
</evidence>
<keyword evidence="17 26" id="KW-0739">Sodium transport</keyword>
<dbReference type="Pfam" id="PF00520">
    <property type="entry name" value="Ion_trans"/>
    <property type="match status" value="4"/>
</dbReference>
<keyword evidence="15" id="KW-1015">Disulfide bond</keyword>
<evidence type="ECO:0000256" key="16">
    <source>
        <dbReference type="ARBA" id="ARBA00023180"/>
    </source>
</evidence>
<keyword evidence="8" id="KW-0677">Repeat</keyword>
<feature type="region of interest" description="Disordered" evidence="28">
    <location>
        <begin position="894"/>
        <end position="922"/>
    </location>
</feature>
<feature type="domain" description="Ion transport" evidence="29">
    <location>
        <begin position="981"/>
        <end position="1257"/>
    </location>
</feature>
<accession>A0A672T2Z7</accession>
<dbReference type="Gene3D" id="1.10.238.10">
    <property type="entry name" value="EF-hand"/>
    <property type="match status" value="1"/>
</dbReference>
<sequence length="1766" mass="201367">MAAQLLAPPGPDSFKRFTHESLANIEKRIAEEKKKQPVKPRSDSSHRDDDDDNKPKPNTDLEAGKGVPFIYGDVPSNMLAVPLEDLDPFYMNKKTFIVLNKGKTIFRFSATPSLYIISPFNLFSMIIMCTILTNCVFMTLSNPPEWSKQVEYTFTGIYTFESLTKIVARGFCIDGFTFLRDPWNWLDFMVISMAYVTEFVDLGNVSALRTFRVLRALKTISVIPGLKTIVGALIQSVKKLSDVMILTVFCLSVFALIGLQLFMGNLRQKCVIWPFNQTESYLANGSRGFDFNEYIMTDTNFYFLPGMLDALLCGNSSDAGRCPEGYTCMKAGRNPNYGYTSFDSFGWAFLALFRLMTQDFWENLYQLTLRAAGKTYMIFFVLVIFVGSFYLVNLILAVVAMAYEEQNQATMEEAEQKEAKFKAMLEQLKKQQEEAQVHKYMHITSKTATEVEGKRKLSGSLMVSVDQLNTSFSRKERANSAMTVVTNTLVEELEESQRKCPPCWYKFANTFLIWECCPIWMKIKEIMNLIVMDPFVDLAITICIVLNTVFMAMEHYPMSPQFADVLFVGNLVFTGIFTTEMFAKLIAMDPYYYFQEGWNIFDGFIVSLSLVELGLADVEGLSVLRSFRLLRVFKLAKSWPTLNMLIKIIGNSVGALGNLTLVLAIIVFIFAVVGMQLFGKSYKDCVCKIAAATCKLPRWHMNDFFHSFLIVFRVLCGEWIETMWDCMEVAGQTMCLTVFMMVMVIGNLVVLNLFLALLLSSFSADNLAATDDDGELNNLQISVIRIKKGIAWFKIHIRLLVAHILKKKPLEDEDKPLDDMYDKKLNIIGNHTGVDIKCGDLNYPKNGNGTTSGIGSSVGKYMIDEEPMSFIHNPNLTVRVPIAVGESDFENLNTEDFSSESDVENSKDLDDTSSSEGSTIDIKPDEEEMAVVEVVEEYLDPEACWTDACVARYKCCDVPITEGWGKHWWFLRKTCYLIVEHNWFESLIIFMILLSSGALAFEDVYIEQRKTIQIILEYADRVFTYIFILEMLLKWVAYGFVKYFTNAWCWLDFFIVDVSIVSLIANALGYSDLGPIKSLRTLRALRPLRALSRFEGMRVVVNALVGAIPSIMNVLLVCLIFWLIFSIMGVNLYAGKYYYCFNETSEEMFLIDVVNNKTECLALMNASYTEVRWKNVKINFDNVGAGYLALLQVATFKGWMDIMYAAVDSRKVEDQPIYEDNIYMYIYFVIFIIFGSFFTLNLFIGVIIDNFNQQKKKISQDIFMTEEQKKYYNAMKKLGSKKPQKPIPRPLNKIQGMVFDFVTQQAFDISIMILICLNMVTMMVETDDQSGETENILYWVNFIFIVAFTGEFVLKLFALRHYYFTNGWNVFDCVVVILSIVGMFLADIIEKYFVSPTLFRVIRLARIGRILRLIKGAKGIRTLLFALMMSLPALFNIGLLLFLVMFIFSIFGMSNFAYVKREVGIDDMYNFETFGNSMICLFMITTSAGWDGLLAPLLNYPPDCNPEKENPGTTVKGDCGNPSVGIFFFVMYIIVSFLIVVNMYIAIILENFSVATEESADPLCEDDFESFYEIWEKFDPDASQFITFAKLPDFADTLEHPLRVPKPNIIELIAMDMPMVSGDRIHCLDILFAFTKRVLGDSGDLDMMRQQMEERFVAANPSKVSYEPITTTLRRKQEEVSAIIIQRAYRAHLARRGFICKRRPANNKLENGGTNQEKKEGTPSTASLPSYDSVTKPEKEKQDDNNEGKGRKEKGRNQKDVRESKC</sequence>
<evidence type="ECO:0000256" key="15">
    <source>
        <dbReference type="ARBA" id="ARBA00023157"/>
    </source>
</evidence>
<feature type="transmembrane region" description="Helical" evidence="26">
    <location>
        <begin position="565"/>
        <end position="583"/>
    </location>
</feature>
<dbReference type="CDD" id="cd13433">
    <property type="entry name" value="Na_channel_gate"/>
    <property type="match status" value="1"/>
</dbReference>
<dbReference type="Pfam" id="PF24609">
    <property type="entry name" value="IQ_SCN5A_C"/>
    <property type="match status" value="1"/>
</dbReference>
<evidence type="ECO:0000256" key="26">
    <source>
        <dbReference type="RuleBase" id="RU361132"/>
    </source>
</evidence>
<feature type="compositionally biased region" description="Polar residues" evidence="28">
    <location>
        <begin position="1722"/>
        <end position="1733"/>
    </location>
</feature>
<evidence type="ECO:0000256" key="27">
    <source>
        <dbReference type="SAM" id="Coils"/>
    </source>
</evidence>
<dbReference type="PROSITE" id="PS50096">
    <property type="entry name" value="IQ"/>
    <property type="match status" value="1"/>
</dbReference>
<dbReference type="GO" id="GO:0030424">
    <property type="term" value="C:axon"/>
    <property type="evidence" value="ECO:0007669"/>
    <property type="project" value="UniProtKB-SubCell"/>
</dbReference>
<evidence type="ECO:0000259" key="29">
    <source>
        <dbReference type="Pfam" id="PF00520"/>
    </source>
</evidence>
<feature type="transmembrane region" description="Helical" evidence="26">
    <location>
        <begin position="1306"/>
        <end position="1324"/>
    </location>
</feature>
<keyword evidence="6" id="KW-0597">Phosphoprotein</keyword>
<keyword evidence="14 26" id="KW-0472">Membrane</keyword>
<dbReference type="FunFam" id="1.20.120.350:FF:000004">
    <property type="entry name" value="Sodium channel protein"/>
    <property type="match status" value="1"/>
</dbReference>
<evidence type="ECO:0000256" key="22">
    <source>
        <dbReference type="ARBA" id="ARBA00055248"/>
    </source>
</evidence>
<evidence type="ECO:0000256" key="14">
    <source>
        <dbReference type="ARBA" id="ARBA00023136"/>
    </source>
</evidence>
<feature type="domain" description="Ion transport" evidence="29">
    <location>
        <begin position="534"/>
        <end position="765"/>
    </location>
</feature>
<dbReference type="FunFam" id="1.20.120.350:FF:000003">
    <property type="entry name" value="Voltage-dependent sodium channel"/>
    <property type="match status" value="1"/>
</dbReference>
<evidence type="ECO:0000256" key="17">
    <source>
        <dbReference type="ARBA" id="ARBA00023201"/>
    </source>
</evidence>
<evidence type="ECO:0000256" key="7">
    <source>
        <dbReference type="ARBA" id="ARBA00022692"/>
    </source>
</evidence>
<organism evidence="32 33">
    <name type="scientific">Sinocyclocheilus grahami</name>
    <name type="common">Dianchi golden-line fish</name>
    <name type="synonym">Barbus grahami</name>
    <dbReference type="NCBI Taxonomy" id="75366"/>
    <lineage>
        <taxon>Eukaryota</taxon>
        <taxon>Metazoa</taxon>
        <taxon>Chordata</taxon>
        <taxon>Craniata</taxon>
        <taxon>Vertebrata</taxon>
        <taxon>Euteleostomi</taxon>
        <taxon>Actinopterygii</taxon>
        <taxon>Neopterygii</taxon>
        <taxon>Teleostei</taxon>
        <taxon>Ostariophysi</taxon>
        <taxon>Cypriniformes</taxon>
        <taxon>Cyprinidae</taxon>
        <taxon>Cyprininae</taxon>
        <taxon>Sinocyclocheilus</taxon>
    </lineage>
</organism>
<name>A0A672T2Z7_SINGR</name>
<evidence type="ECO:0000256" key="18">
    <source>
        <dbReference type="ARBA" id="ARBA00023273"/>
    </source>
</evidence>
<keyword evidence="18" id="KW-0966">Cell projection</keyword>
<gene>
    <name evidence="32" type="primary">scn8ab</name>
</gene>
<dbReference type="FunFam" id="1.20.120.350:FF:000005">
    <property type="entry name" value="Sodium channel protein"/>
    <property type="match status" value="1"/>
</dbReference>
<feature type="transmembrane region" description="Helical" evidence="26">
    <location>
        <begin position="535"/>
        <end position="553"/>
    </location>
</feature>
<dbReference type="PANTHER" id="PTHR10037:SF23">
    <property type="entry name" value="SODIUM CHANNEL PROTEIN TYPE 8 SUBUNIT ALPHA"/>
    <property type="match status" value="1"/>
</dbReference>
<evidence type="ECO:0000256" key="23">
    <source>
        <dbReference type="ARBA" id="ARBA00058180"/>
    </source>
</evidence>
<feature type="transmembrane region" description="Helical" evidence="26">
    <location>
        <begin position="216"/>
        <end position="237"/>
    </location>
</feature>
<dbReference type="Proteomes" id="UP000472262">
    <property type="component" value="Unassembled WGS sequence"/>
</dbReference>
<keyword evidence="19 26" id="KW-0407">Ion channel</keyword>
<dbReference type="PRINTS" id="PR01667">
    <property type="entry name" value="NACHANNEL8"/>
</dbReference>
<evidence type="ECO:0000256" key="8">
    <source>
        <dbReference type="ARBA" id="ARBA00022737"/>
    </source>
</evidence>
<evidence type="ECO:0000256" key="3">
    <source>
        <dbReference type="ARBA" id="ARBA00022448"/>
    </source>
</evidence>
<keyword evidence="3 26" id="KW-0813">Transport</keyword>
<evidence type="ECO:0000313" key="33">
    <source>
        <dbReference type="Proteomes" id="UP000472262"/>
    </source>
</evidence>
<keyword evidence="9" id="KW-0832">Ubl conjugation</keyword>
<evidence type="ECO:0000256" key="9">
    <source>
        <dbReference type="ARBA" id="ARBA00022843"/>
    </source>
</evidence>
<feature type="region of interest" description="Disordered" evidence="28">
    <location>
        <begin position="25"/>
        <end position="66"/>
    </location>
</feature>
<comment type="function">
    <text evidence="26">Mediates the voltage-dependent sodium ion permeability of excitable membranes. Assuming opened or closed conformations in response to the voltage difference across the membrane, the protein forms a sodium-selective channel through which Na(+) ions may pass in accordance with their electrochemical gradient.</text>
</comment>
<dbReference type="SMART" id="SM00015">
    <property type="entry name" value="IQ"/>
    <property type="match status" value="1"/>
</dbReference>
<feature type="transmembrane region" description="Helical" evidence="26">
    <location>
        <begin position="376"/>
        <end position="403"/>
    </location>
</feature>
<comment type="subcellular location">
    <subcellularLocation>
        <location evidence="2 26">Cell membrane</location>
        <topology evidence="2 26">Multi-pass membrane protein</topology>
    </subcellularLocation>
    <subcellularLocation>
        <location evidence="1">Cell projection</location>
        <location evidence="1">Axon</location>
    </subcellularLocation>
</comment>
<dbReference type="SUPFAM" id="SSF81324">
    <property type="entry name" value="Voltage-gated potassium channels"/>
    <property type="match status" value="4"/>
</dbReference>
<dbReference type="Ensembl" id="ENSSGRT00000115364.1">
    <property type="protein sequence ID" value="ENSSGRP00000108583.1"/>
    <property type="gene ID" value="ENSSGRG00000052819.1"/>
</dbReference>
<feature type="transmembrane region" description="Helical" evidence="26">
    <location>
        <begin position="645"/>
        <end position="673"/>
    </location>
</feature>
<dbReference type="FunFam" id="1.10.287.70:FF:000001">
    <property type="entry name" value="Sodium channel protein"/>
    <property type="match status" value="1"/>
</dbReference>
<feature type="transmembrane region" description="Helical" evidence="26">
    <location>
        <begin position="337"/>
        <end position="356"/>
    </location>
</feature>
<dbReference type="FunFam" id="1.10.238.10:FF:000002">
    <property type="entry name" value="Sodium channel protein"/>
    <property type="match status" value="1"/>
</dbReference>
<reference evidence="32" key="1">
    <citation type="submission" date="2025-08" db="UniProtKB">
        <authorList>
            <consortium name="Ensembl"/>
        </authorList>
    </citation>
    <scope>IDENTIFICATION</scope>
</reference>
<dbReference type="PANTHER" id="PTHR10037">
    <property type="entry name" value="VOLTAGE-GATED CATION CHANNEL CALCIUM AND SODIUM"/>
    <property type="match status" value="1"/>
</dbReference>
<comment type="catalytic activity">
    <reaction evidence="20">
        <text>Na(+)(in) = Na(+)(out)</text>
        <dbReference type="Rhea" id="RHEA:34963"/>
        <dbReference type="ChEBI" id="CHEBI:29101"/>
    </reaction>
</comment>
<feature type="domain" description="Ion transport" evidence="29">
    <location>
        <begin position="122"/>
        <end position="410"/>
    </location>
</feature>
<feature type="coiled-coil region" evidence="27">
    <location>
        <begin position="400"/>
        <end position="434"/>
    </location>
</feature>
<dbReference type="InterPro" id="IPR008054">
    <property type="entry name" value="Na_channel_a8su"/>
</dbReference>
<feature type="transmembrane region" description="Helical" evidence="26">
    <location>
        <begin position="1526"/>
        <end position="1549"/>
    </location>
</feature>
<dbReference type="GO" id="GO:0019228">
    <property type="term" value="P:neuronal action potential"/>
    <property type="evidence" value="ECO:0007669"/>
    <property type="project" value="TreeGrafter"/>
</dbReference>
<evidence type="ECO:0000256" key="25">
    <source>
        <dbReference type="ARBA" id="ARBA00064899"/>
    </source>
</evidence>
<dbReference type="InterPro" id="IPR005821">
    <property type="entry name" value="Ion_trans_dom"/>
</dbReference>
<comment type="caution">
    <text evidence="26">Lacks conserved residue(s) required for the propagation of feature annotation.</text>
</comment>
<feature type="region of interest" description="Disordered" evidence="28">
    <location>
        <begin position="1705"/>
        <end position="1766"/>
    </location>
</feature>
<evidence type="ECO:0000256" key="28">
    <source>
        <dbReference type="SAM" id="MobiDB-lite"/>
    </source>
</evidence>
<evidence type="ECO:0000256" key="20">
    <source>
        <dbReference type="ARBA" id="ARBA00036239"/>
    </source>
</evidence>
<feature type="transmembrane region" description="Helical" evidence="26">
    <location>
        <begin position="1053"/>
        <end position="1073"/>
    </location>
</feature>
<evidence type="ECO:0000256" key="5">
    <source>
        <dbReference type="ARBA" id="ARBA00022475"/>
    </source>
</evidence>
<feature type="domain" description="SCN5A-like C-terminal IQ motif" evidence="31">
    <location>
        <begin position="1671"/>
        <end position="1697"/>
    </location>
</feature>
<evidence type="ECO:0000256" key="12">
    <source>
        <dbReference type="ARBA" id="ARBA00023053"/>
    </source>
</evidence>
<evidence type="ECO:0000256" key="1">
    <source>
        <dbReference type="ARBA" id="ARBA00004489"/>
    </source>
</evidence>
<evidence type="ECO:0000256" key="11">
    <source>
        <dbReference type="ARBA" id="ARBA00022989"/>
    </source>
</evidence>
<feature type="domain" description="Sodium ion transport-associated" evidence="30">
    <location>
        <begin position="773"/>
        <end position="976"/>
    </location>
</feature>
<dbReference type="PRINTS" id="PR00170">
    <property type="entry name" value="NACHANNEL"/>
</dbReference>
<comment type="similarity">
    <text evidence="21">Belongs to the sodium channel (TC 1.A.1.10) family. Nav1.4/SCN4A subfamily.</text>
</comment>
<feature type="compositionally biased region" description="Basic and acidic residues" evidence="28">
    <location>
        <begin position="1735"/>
        <end position="1766"/>
    </location>
</feature>
<dbReference type="GO" id="GO:0001518">
    <property type="term" value="C:voltage-gated sodium channel complex"/>
    <property type="evidence" value="ECO:0007669"/>
    <property type="project" value="UniProtKB-UniRule"/>
</dbReference>
<keyword evidence="10 26" id="KW-0851">Voltage-gated channel</keyword>
<dbReference type="FunFam" id="1.20.120.350:FF:000002">
    <property type="entry name" value="Sodium channel protein"/>
    <property type="match status" value="1"/>
</dbReference>
<dbReference type="InterPro" id="IPR027359">
    <property type="entry name" value="Volt_channel_dom_sf"/>
</dbReference>
<comment type="subunit">
    <text evidence="25">Voltage-gated sodium (Nav) channels consist of an ion-conducting alpha subunit which is functional on its own associated with regulatory beta subunits.</text>
</comment>
<evidence type="ECO:0000259" key="31">
    <source>
        <dbReference type="Pfam" id="PF24609"/>
    </source>
</evidence>
<feature type="transmembrane region" description="Helical" evidence="26">
    <location>
        <begin position="114"/>
        <end position="140"/>
    </location>
</feature>
<feature type="domain" description="Ion transport" evidence="29">
    <location>
        <begin position="1305"/>
        <end position="1559"/>
    </location>
</feature>
<keyword evidence="33" id="KW-1185">Reference proteome</keyword>
<dbReference type="InterPro" id="IPR000048">
    <property type="entry name" value="IQ_motif_EF-hand-BS"/>
</dbReference>
<dbReference type="Pfam" id="PF06512">
    <property type="entry name" value="Na_trans_assoc"/>
    <property type="match status" value="1"/>
</dbReference>
<dbReference type="GO" id="GO:0086010">
    <property type="term" value="P:membrane depolarization during action potential"/>
    <property type="evidence" value="ECO:0007669"/>
    <property type="project" value="TreeGrafter"/>
</dbReference>
<dbReference type="FunFam" id="1.20.5.1190:FF:000003">
    <property type="entry name" value="Sodium channel protein"/>
    <property type="match status" value="1"/>
</dbReference>
<feature type="transmembrane region" description="Helical" evidence="26">
    <location>
        <begin position="1099"/>
        <end position="1125"/>
    </location>
</feature>
<evidence type="ECO:0000313" key="32">
    <source>
        <dbReference type="Ensembl" id="ENSSGRP00000108583.1"/>
    </source>
</evidence>
<reference evidence="32" key="2">
    <citation type="submission" date="2025-09" db="UniProtKB">
        <authorList>
            <consortium name="Ensembl"/>
        </authorList>
    </citation>
    <scope>IDENTIFICATION</scope>
</reference>
<dbReference type="GO" id="GO:0005248">
    <property type="term" value="F:voltage-gated sodium channel activity"/>
    <property type="evidence" value="ECO:0007669"/>
    <property type="project" value="InterPro"/>
</dbReference>
<feature type="transmembrane region" description="Helical" evidence="26">
    <location>
        <begin position="1433"/>
        <end position="1459"/>
    </location>
</feature>
<proteinExistence type="inferred from homology"/>
<dbReference type="Gene3D" id="1.20.120.350">
    <property type="entry name" value="Voltage-gated potassium channels. Chain C"/>
    <property type="match status" value="4"/>
</dbReference>
<keyword evidence="7 26" id="KW-0812">Transmembrane</keyword>
<dbReference type="InterPro" id="IPR044564">
    <property type="entry name" value="Na_chnl_inactivation_gate"/>
</dbReference>
<evidence type="ECO:0000256" key="6">
    <source>
        <dbReference type="ARBA" id="ARBA00022553"/>
    </source>
</evidence>
<keyword evidence="11 26" id="KW-1133">Transmembrane helix</keyword>
<feature type="transmembrane region" description="Helical" evidence="26">
    <location>
        <begin position="1370"/>
        <end position="1389"/>
    </location>
</feature>
<feature type="transmembrane region" description="Helical" evidence="26">
    <location>
        <begin position="1222"/>
        <end position="1248"/>
    </location>
</feature>
<dbReference type="InterPro" id="IPR001696">
    <property type="entry name" value="Na_channel_asu"/>
</dbReference>
<keyword evidence="5" id="KW-1003">Cell membrane</keyword>
<comment type="function">
    <text evidence="22">Pore-forming subunit of a voltage-gated sodium (Nav) channel that directly mediates the depolarizing phase of action potentials in excitable membranes. Navs, also called VGSCs (voltage-gated sodium channels) or VDSCs (voltage-dependent sodium channels), operate by switching between closed and open conformations depending on the voltage difference across the membrane. In the open conformation they allow Na(+) ions to selectively pass through the pore, along their electrochemical gradient. The influx of Na+ ions provokes membrane depolarization, initiating the propagation of electrical signals throughout cells and tissues.</text>
</comment>
<keyword evidence="12 26" id="KW-0915">Sodium</keyword>
<keyword evidence="27" id="KW-0175">Coiled coil</keyword>
<dbReference type="InterPro" id="IPR043203">
    <property type="entry name" value="VGCC_Ca_Na"/>
</dbReference>
<keyword evidence="16" id="KW-0325">Glycoprotein</keyword>
<evidence type="ECO:0000256" key="13">
    <source>
        <dbReference type="ARBA" id="ARBA00023065"/>
    </source>
</evidence>
<dbReference type="Gene3D" id="1.20.5.1190">
    <property type="entry name" value="iswi atpase"/>
    <property type="match status" value="1"/>
</dbReference>
<feature type="transmembrane region" description="Helical" evidence="26">
    <location>
        <begin position="243"/>
        <end position="263"/>
    </location>
</feature>
<comment type="similarity">
    <text evidence="24">Belongs to the sodium channel (TC 1.A.1.10) family. Nav1.6/SCN8A subfamily.</text>
</comment>
<feature type="transmembrane region" description="Helical" evidence="26">
    <location>
        <begin position="736"/>
        <end position="759"/>
    </location>
</feature>
<dbReference type="InterPro" id="IPR058542">
    <property type="entry name" value="IQ_SCN5A_C"/>
</dbReference>
<evidence type="ECO:0000259" key="30">
    <source>
        <dbReference type="Pfam" id="PF06512"/>
    </source>
</evidence>
<dbReference type="FunFam" id="1.10.287.70:FF:000006">
    <property type="entry name" value="Sodium channel protein"/>
    <property type="match status" value="1"/>
</dbReference>
<protein>
    <recommendedName>
        <fullName evidence="26">Sodium channel protein</fullName>
    </recommendedName>
</protein>
<evidence type="ECO:0000256" key="4">
    <source>
        <dbReference type="ARBA" id="ARBA00022461"/>
    </source>
</evidence>
<evidence type="ECO:0000256" key="21">
    <source>
        <dbReference type="ARBA" id="ARBA00038083"/>
    </source>
</evidence>
<keyword evidence="4 26" id="KW-0894">Sodium channel</keyword>
<dbReference type="Gene3D" id="1.10.287.70">
    <property type="match status" value="4"/>
</dbReference>
<feature type="compositionally biased region" description="Basic and acidic residues" evidence="28">
    <location>
        <begin position="25"/>
        <end position="63"/>
    </location>
</feature>
<feature type="transmembrane region" description="Helical" evidence="26">
    <location>
        <begin position="983"/>
        <end position="1001"/>
    </location>
</feature>
<evidence type="ECO:0000256" key="24">
    <source>
        <dbReference type="ARBA" id="ARBA00061447"/>
    </source>
</evidence>
<evidence type="ECO:0000256" key="19">
    <source>
        <dbReference type="ARBA" id="ARBA00023303"/>
    </source>
</evidence>